<dbReference type="GO" id="GO:0009166">
    <property type="term" value="P:nucleotide catabolic process"/>
    <property type="evidence" value="ECO:0007669"/>
    <property type="project" value="InterPro"/>
</dbReference>
<dbReference type="PANTHER" id="PTHR11575:SF24">
    <property type="entry name" value="5'-NUCLEOTIDASE"/>
    <property type="match status" value="1"/>
</dbReference>
<dbReference type="GO" id="GO:0008768">
    <property type="term" value="F:UDP-sugar diphosphatase activity"/>
    <property type="evidence" value="ECO:0007669"/>
    <property type="project" value="TreeGrafter"/>
</dbReference>
<dbReference type="PANTHER" id="PTHR11575">
    <property type="entry name" value="5'-NUCLEOTIDASE-RELATED"/>
    <property type="match status" value="1"/>
</dbReference>
<accession>A0A3Q8WU18</accession>
<keyword evidence="7" id="KW-1185">Reference proteome</keyword>
<dbReference type="InterPro" id="IPR004843">
    <property type="entry name" value="Calcineurin-like_PHP"/>
</dbReference>
<keyword evidence="1 3" id="KW-0732">Signal</keyword>
<evidence type="ECO:0000256" key="2">
    <source>
        <dbReference type="SAM" id="MobiDB-lite"/>
    </source>
</evidence>
<evidence type="ECO:0008006" key="8">
    <source>
        <dbReference type="Google" id="ProtNLM"/>
    </source>
</evidence>
<feature type="domain" description="5'-Nucleotidase C-terminal" evidence="5">
    <location>
        <begin position="383"/>
        <end position="536"/>
    </location>
</feature>
<feature type="signal peptide" evidence="3">
    <location>
        <begin position="1"/>
        <end position="34"/>
    </location>
</feature>
<proteinExistence type="predicted"/>
<reference evidence="6 7" key="1">
    <citation type="submission" date="2018-12" db="EMBL/GenBank/DDBJ databases">
        <title>Complete genome sequence of Flaviflexus salsibiostraticola KCTC 33148.</title>
        <authorList>
            <person name="Bae J.-W."/>
        </authorList>
    </citation>
    <scope>NUCLEOTIDE SEQUENCE [LARGE SCALE GENOMIC DNA]</scope>
    <source>
        <strain evidence="6 7">KCTC 33148</strain>
    </source>
</reference>
<feature type="chain" id="PRO_5018529620" description="Bifunctional metallophosphatase/5'-nucleotidase" evidence="3">
    <location>
        <begin position="35"/>
        <end position="900"/>
    </location>
</feature>
<evidence type="ECO:0000256" key="3">
    <source>
        <dbReference type="SAM" id="SignalP"/>
    </source>
</evidence>
<evidence type="ECO:0000313" key="6">
    <source>
        <dbReference type="EMBL" id="AZN30091.1"/>
    </source>
</evidence>
<dbReference type="Proteomes" id="UP000270021">
    <property type="component" value="Chromosome"/>
</dbReference>
<feature type="domain" description="Calcineurin-like phosphoesterase" evidence="4">
    <location>
        <begin position="98"/>
        <end position="295"/>
    </location>
</feature>
<dbReference type="InterPro" id="IPR029052">
    <property type="entry name" value="Metallo-depent_PP-like"/>
</dbReference>
<dbReference type="KEGG" id="fsl:EJO69_07045"/>
<dbReference type="AlphaFoldDB" id="A0A3Q8WU18"/>
<sequence length="900" mass="94547">MYVMRIHLQGTKRPLAVTAATAIAALGIVAPAAAAPADEDRETTAVVDTPAPETDAPAEDTTGEAPAPDETPAVVETETGDADVAPLNTNTEPVTIDILGITDFHGYIENMPFLQTQMDVIRTSNPNTLFASAGDNIGGSAFVSSIAQDVPTLDVLDAMGLDVSAVGNHEFDKGYADLRDRVLPLIDFEYLGVNVDGAPEINTPPYSIVNIDGVDVAFVGTVTETTPTIVAADGIEGLTFQDPVAKTNEVAAALKDGDDANGEADVVVSLFHEGDSVAVGMSEDVDLVFAGHTHIQNVSETVAGAPIIQAGQYGQAFGHATLTVDAEGVVTVDEAAIIELDESVTPDATIQAIVDDAIEQAEVLGAEVLAEITENAYRGTNSGSDMGANRGTESSMGNHLANAALMTVNSTAVGADFGIINPGGVRADMDQDGDGVVTYGEAYSTQPFGNTVGSIDLTGEQVYTMLEQQFQPGASRPVLRLGLSDNVTYTYNPLAADGGDIIDVWIDGVPVDRAATYTVASNTFLLGGQDGFTVFREGTNFRETGIVDLEGYVNYLIAGEADVLPLGQRSIGMQADLTAGKTGTVDLWSLTYTALEEKPTTVTLHLNGTEVGSSDINTDVTPNLDNTGSASVSFAVPGNAPADSELRIVTTFEGGAVDTDVTVPVTVAPAVVPSVGNWFYVSNDWTSTVADTEFSFGRVGDEVLVGDWDGDGDDTFAVRRGTTFYVTNELKGGDAETSFVYGRLGDEVVVGDWDGDGSDTFGVRRGNTFYLMNELKGGKAEVQFDYGRVGDEVFTGDWDNDEVDTITVRRGNTFYVNNELIGGNATISYNYGRTGDMAIAGDYDGDGYDTISVRRGNVFFINNALEGGPADLELAYGRAGDDVFVGDWDGDGVDTPAVRR</sequence>
<dbReference type="InterPro" id="IPR008334">
    <property type="entry name" value="5'-Nucleotdase_C"/>
</dbReference>
<dbReference type="GO" id="GO:0008253">
    <property type="term" value="F:5'-nucleotidase activity"/>
    <property type="evidence" value="ECO:0007669"/>
    <property type="project" value="TreeGrafter"/>
</dbReference>
<dbReference type="Pfam" id="PF02872">
    <property type="entry name" value="5_nucleotid_C"/>
    <property type="match status" value="1"/>
</dbReference>
<dbReference type="SUPFAM" id="SSF56300">
    <property type="entry name" value="Metallo-dependent phosphatases"/>
    <property type="match status" value="1"/>
</dbReference>
<evidence type="ECO:0000259" key="4">
    <source>
        <dbReference type="Pfam" id="PF00149"/>
    </source>
</evidence>
<dbReference type="Gene3D" id="3.60.21.10">
    <property type="match status" value="1"/>
</dbReference>
<dbReference type="SUPFAM" id="SSF55816">
    <property type="entry name" value="5'-nucleotidase (syn. UDP-sugar hydrolase), C-terminal domain"/>
    <property type="match status" value="1"/>
</dbReference>
<dbReference type="OrthoDB" id="1016457at2"/>
<feature type="region of interest" description="Disordered" evidence="2">
    <location>
        <begin position="33"/>
        <end position="71"/>
    </location>
</feature>
<dbReference type="EMBL" id="CP034438">
    <property type="protein sequence ID" value="AZN30091.1"/>
    <property type="molecule type" value="Genomic_DNA"/>
</dbReference>
<name>A0A3Q8WU18_9ACTO</name>
<evidence type="ECO:0000259" key="5">
    <source>
        <dbReference type="Pfam" id="PF02872"/>
    </source>
</evidence>
<evidence type="ECO:0000313" key="7">
    <source>
        <dbReference type="Proteomes" id="UP000270021"/>
    </source>
</evidence>
<protein>
    <recommendedName>
        <fullName evidence="8">Bifunctional metallophosphatase/5'-nucleotidase</fullName>
    </recommendedName>
</protein>
<dbReference type="Pfam" id="PF00149">
    <property type="entry name" value="Metallophos"/>
    <property type="match status" value="1"/>
</dbReference>
<evidence type="ECO:0000256" key="1">
    <source>
        <dbReference type="ARBA" id="ARBA00022729"/>
    </source>
</evidence>
<dbReference type="PRINTS" id="PR01607">
    <property type="entry name" value="APYRASEFAMLY"/>
</dbReference>
<dbReference type="GO" id="GO:0030288">
    <property type="term" value="C:outer membrane-bounded periplasmic space"/>
    <property type="evidence" value="ECO:0007669"/>
    <property type="project" value="TreeGrafter"/>
</dbReference>
<dbReference type="Gene3D" id="3.90.780.10">
    <property type="entry name" value="5'-Nucleotidase, C-terminal domain"/>
    <property type="match status" value="1"/>
</dbReference>
<dbReference type="InterPro" id="IPR036907">
    <property type="entry name" value="5'-Nucleotdase_C_sf"/>
</dbReference>
<gene>
    <name evidence="6" type="ORF">EJO69_07045</name>
</gene>
<organism evidence="6 7">
    <name type="scientific">Flaviflexus salsibiostraticola</name>
    <dbReference type="NCBI Taxonomy" id="1282737"/>
    <lineage>
        <taxon>Bacteria</taxon>
        <taxon>Bacillati</taxon>
        <taxon>Actinomycetota</taxon>
        <taxon>Actinomycetes</taxon>
        <taxon>Actinomycetales</taxon>
        <taxon>Actinomycetaceae</taxon>
        <taxon>Flaviflexus</taxon>
    </lineage>
</organism>
<dbReference type="InterPro" id="IPR006179">
    <property type="entry name" value="5_nucleotidase/apyrase"/>
</dbReference>